<keyword evidence="7" id="KW-0256">Endoplasmic reticulum</keyword>
<feature type="non-terminal residue" evidence="9">
    <location>
        <position position="106"/>
    </location>
</feature>
<dbReference type="SUPFAM" id="SSF53756">
    <property type="entry name" value="UDP-Glycosyltransferase/glycogen phosphorylase"/>
    <property type="match status" value="1"/>
</dbReference>
<dbReference type="OMA" id="GHALCCN"/>
<evidence type="ECO:0000259" key="8">
    <source>
        <dbReference type="Pfam" id="PF04101"/>
    </source>
</evidence>
<reference evidence="11" key="2">
    <citation type="submission" date="2012-11" db="EMBL/GenBank/DDBJ databases">
        <authorList>
            <person name="Kuo A."/>
            <person name="Curtis B.A."/>
            <person name="Tanifuji G."/>
            <person name="Burki F."/>
            <person name="Gruber A."/>
            <person name="Irimia M."/>
            <person name="Maruyama S."/>
            <person name="Arias M.C."/>
            <person name="Ball S.G."/>
            <person name="Gile G.H."/>
            <person name="Hirakawa Y."/>
            <person name="Hopkins J.F."/>
            <person name="Rensing S.A."/>
            <person name="Schmutz J."/>
            <person name="Symeonidi A."/>
            <person name="Elias M."/>
            <person name="Eveleigh R.J."/>
            <person name="Herman E.K."/>
            <person name="Klute M.J."/>
            <person name="Nakayama T."/>
            <person name="Obornik M."/>
            <person name="Reyes-Prieto A."/>
            <person name="Armbrust E.V."/>
            <person name="Aves S.J."/>
            <person name="Beiko R.G."/>
            <person name="Coutinho P."/>
            <person name="Dacks J.B."/>
            <person name="Durnford D.G."/>
            <person name="Fast N.M."/>
            <person name="Green B.R."/>
            <person name="Grisdale C."/>
            <person name="Hempe F."/>
            <person name="Henrissat B."/>
            <person name="Hoppner M.P."/>
            <person name="Ishida K.-I."/>
            <person name="Kim E."/>
            <person name="Koreny L."/>
            <person name="Kroth P.G."/>
            <person name="Liu Y."/>
            <person name="Malik S.-B."/>
            <person name="Maier U.G."/>
            <person name="McRose D."/>
            <person name="Mock T."/>
            <person name="Neilson J.A."/>
            <person name="Onodera N.T."/>
            <person name="Poole A.M."/>
            <person name="Pritham E.J."/>
            <person name="Richards T.A."/>
            <person name="Rocap G."/>
            <person name="Roy S.W."/>
            <person name="Sarai C."/>
            <person name="Schaack S."/>
            <person name="Shirato S."/>
            <person name="Slamovits C.H."/>
            <person name="Spencer D.F."/>
            <person name="Suzuki S."/>
            <person name="Worden A.Z."/>
            <person name="Zauner S."/>
            <person name="Barry K."/>
            <person name="Bell C."/>
            <person name="Bharti A.K."/>
            <person name="Crow J.A."/>
            <person name="Grimwood J."/>
            <person name="Kramer R."/>
            <person name="Lindquist E."/>
            <person name="Lucas S."/>
            <person name="Salamov A."/>
            <person name="McFadden G.I."/>
            <person name="Lane C.E."/>
            <person name="Keeling P.J."/>
            <person name="Gray M.W."/>
            <person name="Grigoriev I.V."/>
            <person name="Archibald J.M."/>
        </authorList>
    </citation>
    <scope>NUCLEOTIDE SEQUENCE</scope>
    <source>
        <strain evidence="11">CCMP2712</strain>
    </source>
</reference>
<reference evidence="10" key="3">
    <citation type="submission" date="2016-03" db="UniProtKB">
        <authorList>
            <consortium name="EnsemblProtists"/>
        </authorList>
    </citation>
    <scope>IDENTIFICATION</scope>
</reference>
<evidence type="ECO:0000313" key="11">
    <source>
        <dbReference type="Proteomes" id="UP000011087"/>
    </source>
</evidence>
<accession>L1IMU6</accession>
<dbReference type="EMBL" id="JH993059">
    <property type="protein sequence ID" value="EKX37417.1"/>
    <property type="molecule type" value="Genomic_DNA"/>
</dbReference>
<dbReference type="GO" id="GO:0005783">
    <property type="term" value="C:endoplasmic reticulum"/>
    <property type="evidence" value="ECO:0007669"/>
    <property type="project" value="UniProtKB-SubCell"/>
</dbReference>
<dbReference type="GeneID" id="17294173"/>
<proteinExistence type="inferred from homology"/>
<evidence type="ECO:0000256" key="2">
    <source>
        <dbReference type="ARBA" id="ARBA00006962"/>
    </source>
</evidence>
<dbReference type="PANTHER" id="PTHR12867">
    <property type="entry name" value="GLYCOSYL TRANSFERASE-RELATED"/>
    <property type="match status" value="1"/>
</dbReference>
<dbReference type="KEGG" id="gtt:GUITHDRAFT_43756"/>
<dbReference type="GO" id="GO:0006488">
    <property type="term" value="P:dolichol-linked oligosaccharide biosynthetic process"/>
    <property type="evidence" value="ECO:0007669"/>
    <property type="project" value="InterPro"/>
</dbReference>
<evidence type="ECO:0000256" key="6">
    <source>
        <dbReference type="ARBA" id="ARBA00022679"/>
    </source>
</evidence>
<gene>
    <name evidence="9" type="ORF">GUITHDRAFT_43756</name>
</gene>
<keyword evidence="5" id="KW-0328">Glycosyltransferase</keyword>
<name>L1IMU6_GUITC</name>
<dbReference type="STRING" id="905079.L1IMU6"/>
<dbReference type="InterPro" id="IPR007235">
    <property type="entry name" value="Glyco_trans_28_C"/>
</dbReference>
<dbReference type="AlphaFoldDB" id="L1IMU6"/>
<dbReference type="OrthoDB" id="20273at2759"/>
<dbReference type="EC" id="2.4.1.141" evidence="3"/>
<protein>
    <recommendedName>
        <fullName evidence="4">UDP-N-acetylglucosamine transferase subunit ALG13</fullName>
        <ecNumber evidence="3">2.4.1.141</ecNumber>
    </recommendedName>
</protein>
<dbReference type="InterPro" id="IPR039042">
    <property type="entry name" value="Alg13-like"/>
</dbReference>
<evidence type="ECO:0000256" key="5">
    <source>
        <dbReference type="ARBA" id="ARBA00022676"/>
    </source>
</evidence>
<dbReference type="PANTHER" id="PTHR12867:SF6">
    <property type="entry name" value="N-ACETYLGLUCOSAMINYLDIPHOSPHODOLICHOL N-ACETYLGLUCOSAMINYLTRANSFERASE"/>
    <property type="match status" value="1"/>
</dbReference>
<sequence>FVTVGTTKFDELVEARATPVARGRLRVAVYEAREEEHSSLPSSLFCLQYKPSLQEDMAAADLIVSHAGAGSVMESLRMGKKLVVVANQALMDNHQMELADAMAARG</sequence>
<comment type="similarity">
    <text evidence="2">Belongs to the glycosyltransferase 28 family.</text>
</comment>
<dbReference type="Proteomes" id="UP000011087">
    <property type="component" value="Unassembled WGS sequence"/>
</dbReference>
<evidence type="ECO:0000313" key="10">
    <source>
        <dbReference type="EnsemblProtists" id="EKX37417"/>
    </source>
</evidence>
<comment type="subcellular location">
    <subcellularLocation>
        <location evidence="1">Endoplasmic reticulum</location>
    </subcellularLocation>
</comment>
<dbReference type="EnsemblProtists" id="EKX37417">
    <property type="protein sequence ID" value="EKX37417"/>
    <property type="gene ID" value="GUITHDRAFT_43756"/>
</dbReference>
<evidence type="ECO:0000256" key="3">
    <source>
        <dbReference type="ARBA" id="ARBA00012614"/>
    </source>
</evidence>
<dbReference type="eggNOG" id="KOG3349">
    <property type="taxonomic scope" value="Eukaryota"/>
</dbReference>
<dbReference type="RefSeq" id="XP_005824397.1">
    <property type="nucleotide sequence ID" value="XM_005824340.1"/>
</dbReference>
<evidence type="ECO:0000256" key="4">
    <source>
        <dbReference type="ARBA" id="ARBA00017468"/>
    </source>
</evidence>
<evidence type="ECO:0000256" key="7">
    <source>
        <dbReference type="ARBA" id="ARBA00022824"/>
    </source>
</evidence>
<reference evidence="9 11" key="1">
    <citation type="journal article" date="2012" name="Nature">
        <title>Algal genomes reveal evolutionary mosaicism and the fate of nucleomorphs.</title>
        <authorList>
            <consortium name="DOE Joint Genome Institute"/>
            <person name="Curtis B.A."/>
            <person name="Tanifuji G."/>
            <person name="Burki F."/>
            <person name="Gruber A."/>
            <person name="Irimia M."/>
            <person name="Maruyama S."/>
            <person name="Arias M.C."/>
            <person name="Ball S.G."/>
            <person name="Gile G.H."/>
            <person name="Hirakawa Y."/>
            <person name="Hopkins J.F."/>
            <person name="Kuo A."/>
            <person name="Rensing S.A."/>
            <person name="Schmutz J."/>
            <person name="Symeonidi A."/>
            <person name="Elias M."/>
            <person name="Eveleigh R.J."/>
            <person name="Herman E.K."/>
            <person name="Klute M.J."/>
            <person name="Nakayama T."/>
            <person name="Obornik M."/>
            <person name="Reyes-Prieto A."/>
            <person name="Armbrust E.V."/>
            <person name="Aves S.J."/>
            <person name="Beiko R.G."/>
            <person name="Coutinho P."/>
            <person name="Dacks J.B."/>
            <person name="Durnford D.G."/>
            <person name="Fast N.M."/>
            <person name="Green B.R."/>
            <person name="Grisdale C.J."/>
            <person name="Hempel F."/>
            <person name="Henrissat B."/>
            <person name="Hoppner M.P."/>
            <person name="Ishida K."/>
            <person name="Kim E."/>
            <person name="Koreny L."/>
            <person name="Kroth P.G."/>
            <person name="Liu Y."/>
            <person name="Malik S.B."/>
            <person name="Maier U.G."/>
            <person name="McRose D."/>
            <person name="Mock T."/>
            <person name="Neilson J.A."/>
            <person name="Onodera N.T."/>
            <person name="Poole A.M."/>
            <person name="Pritham E.J."/>
            <person name="Richards T.A."/>
            <person name="Rocap G."/>
            <person name="Roy S.W."/>
            <person name="Sarai C."/>
            <person name="Schaack S."/>
            <person name="Shirato S."/>
            <person name="Slamovits C.H."/>
            <person name="Spencer D.F."/>
            <person name="Suzuki S."/>
            <person name="Worden A.Z."/>
            <person name="Zauner S."/>
            <person name="Barry K."/>
            <person name="Bell C."/>
            <person name="Bharti A.K."/>
            <person name="Crow J.A."/>
            <person name="Grimwood J."/>
            <person name="Kramer R."/>
            <person name="Lindquist E."/>
            <person name="Lucas S."/>
            <person name="Salamov A."/>
            <person name="McFadden G.I."/>
            <person name="Lane C.E."/>
            <person name="Keeling P.J."/>
            <person name="Gray M.W."/>
            <person name="Grigoriev I.V."/>
            <person name="Archibald J.M."/>
        </authorList>
    </citation>
    <scope>NUCLEOTIDE SEQUENCE</scope>
    <source>
        <strain evidence="9 11">CCMP2712</strain>
    </source>
</reference>
<keyword evidence="11" id="KW-1185">Reference proteome</keyword>
<feature type="non-terminal residue" evidence="9">
    <location>
        <position position="1"/>
    </location>
</feature>
<dbReference type="HOGENOM" id="CLU_085408_2_2_1"/>
<organism evidence="9">
    <name type="scientific">Guillardia theta (strain CCMP2712)</name>
    <name type="common">Cryptophyte</name>
    <dbReference type="NCBI Taxonomy" id="905079"/>
    <lineage>
        <taxon>Eukaryota</taxon>
        <taxon>Cryptophyceae</taxon>
        <taxon>Pyrenomonadales</taxon>
        <taxon>Geminigeraceae</taxon>
        <taxon>Guillardia</taxon>
    </lineage>
</organism>
<evidence type="ECO:0000313" key="9">
    <source>
        <dbReference type="EMBL" id="EKX37417.1"/>
    </source>
</evidence>
<feature type="domain" description="Glycosyl transferase family 28 C-terminal" evidence="8">
    <location>
        <begin position="1"/>
        <end position="105"/>
    </location>
</feature>
<evidence type="ECO:0000256" key="1">
    <source>
        <dbReference type="ARBA" id="ARBA00004240"/>
    </source>
</evidence>
<dbReference type="Gene3D" id="3.40.50.2000">
    <property type="entry name" value="Glycogen Phosphorylase B"/>
    <property type="match status" value="1"/>
</dbReference>
<dbReference type="GO" id="GO:0004577">
    <property type="term" value="F:N-acetylglucosaminyldiphosphodolichol N-acetylglucosaminyltransferase activity"/>
    <property type="evidence" value="ECO:0007669"/>
    <property type="project" value="UniProtKB-EC"/>
</dbReference>
<dbReference type="Pfam" id="PF04101">
    <property type="entry name" value="Glyco_tran_28_C"/>
    <property type="match status" value="1"/>
</dbReference>
<keyword evidence="6" id="KW-0808">Transferase</keyword>
<dbReference type="PaxDb" id="55529-EKX37417"/>